<feature type="domain" description="Aminotransferase class V" evidence="8">
    <location>
        <begin position="2"/>
        <end position="365"/>
    </location>
</feature>
<dbReference type="InterPro" id="IPR015422">
    <property type="entry name" value="PyrdxlP-dep_Trfase_small"/>
</dbReference>
<keyword evidence="10" id="KW-1185">Reference proteome</keyword>
<dbReference type="PANTHER" id="PTHR11601">
    <property type="entry name" value="CYSTEINE DESULFURYLASE FAMILY MEMBER"/>
    <property type="match status" value="1"/>
</dbReference>
<dbReference type="InterPro" id="IPR015424">
    <property type="entry name" value="PyrdxlP-dep_Trfase"/>
</dbReference>
<gene>
    <name evidence="9" type="ORF">A9C19_05530</name>
</gene>
<dbReference type="InterPro" id="IPR015421">
    <property type="entry name" value="PyrdxlP-dep_Trfase_major"/>
</dbReference>
<dbReference type="InterPro" id="IPR000192">
    <property type="entry name" value="Aminotrans_V_dom"/>
</dbReference>
<dbReference type="EMBL" id="CP016020">
    <property type="protein sequence ID" value="APH04245.1"/>
    <property type="molecule type" value="Genomic_DNA"/>
</dbReference>
<evidence type="ECO:0000256" key="5">
    <source>
        <dbReference type="ARBA" id="ARBA00023004"/>
    </source>
</evidence>
<dbReference type="GO" id="GO:0051536">
    <property type="term" value="F:iron-sulfur cluster binding"/>
    <property type="evidence" value="ECO:0007669"/>
    <property type="project" value="UniProtKB-KW"/>
</dbReference>
<dbReference type="Pfam" id="PF00266">
    <property type="entry name" value="Aminotran_5"/>
    <property type="match status" value="1"/>
</dbReference>
<evidence type="ECO:0000256" key="6">
    <source>
        <dbReference type="ARBA" id="ARBA00023014"/>
    </source>
</evidence>
<sequence>MIYLDYAATTPMSDNALDMYVKAAKKAYGNSSSLHDIGEMSARTLEASRKIIGDCIHASEKGIYFTGGGSEANVLIIQSLLKSLPSTKNHIITTEIEHSSLHTFFQKLKNEGYKITFLKTDSKGRISIEEVRQSISDRTGIISIQHANSEIGTIQPIQEIGKIAKEKNILFHSDCVQTFGKIPLHVEELNVDALSISSHKIYGPKGIGAAYINPSIHWQPVIPGTTHESGFRPGTVDVPSIAAFATAAKDIVRKLEANLDHYHNLRREFIDSLTLYNERITLINEKDPSSLPTIFPLVVHGIEGQYMMLECNRFGYAISTGSACQVGMQAPSRSLTAIGFHVHEAKQYIRISTGIQTTTQDLQSLLKTMQKIIHQFTR</sequence>
<comment type="similarity">
    <text evidence="2">Belongs to the class-V pyridoxal-phosphate-dependent aminotransferase family. NifS/IscS subfamily.</text>
</comment>
<dbReference type="OrthoDB" id="9808002at2"/>
<evidence type="ECO:0000259" key="8">
    <source>
        <dbReference type="Pfam" id="PF00266"/>
    </source>
</evidence>
<dbReference type="GO" id="GO:0003824">
    <property type="term" value="F:catalytic activity"/>
    <property type="evidence" value="ECO:0007669"/>
    <property type="project" value="UniProtKB-ARBA"/>
</dbReference>
<dbReference type="Gene3D" id="3.40.640.10">
    <property type="entry name" value="Type I PLP-dependent aspartate aminotransferase-like (Major domain)"/>
    <property type="match status" value="1"/>
</dbReference>
<dbReference type="Gene3D" id="3.90.1150.10">
    <property type="entry name" value="Aspartate Aminotransferase, domain 1"/>
    <property type="match status" value="1"/>
</dbReference>
<dbReference type="KEGG" id="bwh:A9C19_05530"/>
<keyword evidence="5" id="KW-0408">Iron</keyword>
<dbReference type="NCBIfam" id="NF002806">
    <property type="entry name" value="PRK02948.1"/>
    <property type="match status" value="1"/>
</dbReference>
<evidence type="ECO:0000256" key="4">
    <source>
        <dbReference type="ARBA" id="ARBA00022898"/>
    </source>
</evidence>
<reference evidence="9 10" key="1">
    <citation type="journal article" date="2016" name="Sci. Rep.">
        <title>Complete genome sequence and transcriptomic analysis of a novel marine strain Bacillus weihaiensis reveals the mechanism of brown algae degradation.</title>
        <authorList>
            <person name="Zhu Y."/>
            <person name="Chen P."/>
            <person name="Bao Y."/>
            <person name="Men Y."/>
            <person name="Zeng Y."/>
            <person name="Yang J."/>
            <person name="Sun J."/>
            <person name="Sun Y."/>
        </authorList>
    </citation>
    <scope>NUCLEOTIDE SEQUENCE [LARGE SCALE GENOMIC DNA]</scope>
    <source>
        <strain evidence="9 10">Alg07</strain>
    </source>
</reference>
<evidence type="ECO:0000313" key="10">
    <source>
        <dbReference type="Proteomes" id="UP000181936"/>
    </source>
</evidence>
<dbReference type="InterPro" id="IPR020578">
    <property type="entry name" value="Aminotrans_V_PyrdxlP_BS"/>
</dbReference>
<dbReference type="PIRSF" id="PIRSF005572">
    <property type="entry name" value="NifS"/>
    <property type="match status" value="1"/>
</dbReference>
<name>A0A1L3MPG5_9BACI</name>
<proteinExistence type="inferred from homology"/>
<dbReference type="SUPFAM" id="SSF53383">
    <property type="entry name" value="PLP-dependent transferases"/>
    <property type="match status" value="1"/>
</dbReference>
<dbReference type="PROSITE" id="PS00595">
    <property type="entry name" value="AA_TRANSFER_CLASS_5"/>
    <property type="match status" value="1"/>
</dbReference>
<dbReference type="AlphaFoldDB" id="A0A1L3MPG5"/>
<comment type="cofactor">
    <cofactor evidence="1 7">
        <name>pyridoxal 5'-phosphate</name>
        <dbReference type="ChEBI" id="CHEBI:597326"/>
    </cofactor>
</comment>
<accession>A0A1L3MPG5</accession>
<dbReference type="InterPro" id="IPR016454">
    <property type="entry name" value="Cysteine_dSase"/>
</dbReference>
<organism evidence="9 10">
    <name type="scientific">Bacillus weihaiensis</name>
    <dbReference type="NCBI Taxonomy" id="1547283"/>
    <lineage>
        <taxon>Bacteria</taxon>
        <taxon>Bacillati</taxon>
        <taxon>Bacillota</taxon>
        <taxon>Bacilli</taxon>
        <taxon>Bacillales</taxon>
        <taxon>Bacillaceae</taxon>
        <taxon>Bacillus</taxon>
    </lineage>
</organism>
<keyword evidence="4" id="KW-0663">Pyridoxal phosphate</keyword>
<evidence type="ECO:0000313" key="9">
    <source>
        <dbReference type="EMBL" id="APH04245.1"/>
    </source>
</evidence>
<keyword evidence="3" id="KW-0479">Metal-binding</keyword>
<dbReference type="PANTHER" id="PTHR11601:SF36">
    <property type="entry name" value="CYSTEINE DESULFURASE NIFS-RELATED"/>
    <property type="match status" value="1"/>
</dbReference>
<protein>
    <submittedName>
        <fullName evidence="9">Cysteine desulfurase</fullName>
    </submittedName>
</protein>
<dbReference type="Proteomes" id="UP000181936">
    <property type="component" value="Chromosome"/>
</dbReference>
<dbReference type="GO" id="GO:0046872">
    <property type="term" value="F:metal ion binding"/>
    <property type="evidence" value="ECO:0007669"/>
    <property type="project" value="UniProtKB-KW"/>
</dbReference>
<keyword evidence="6" id="KW-0411">Iron-sulfur</keyword>
<dbReference type="STRING" id="1547283.A9C19_05530"/>
<evidence type="ECO:0000256" key="2">
    <source>
        <dbReference type="ARBA" id="ARBA00006490"/>
    </source>
</evidence>
<evidence type="ECO:0000256" key="7">
    <source>
        <dbReference type="RuleBase" id="RU004504"/>
    </source>
</evidence>
<evidence type="ECO:0000256" key="3">
    <source>
        <dbReference type="ARBA" id="ARBA00022723"/>
    </source>
</evidence>
<dbReference type="RefSeq" id="WP_072579038.1">
    <property type="nucleotide sequence ID" value="NZ_CP016020.1"/>
</dbReference>
<evidence type="ECO:0000256" key="1">
    <source>
        <dbReference type="ARBA" id="ARBA00001933"/>
    </source>
</evidence>